<comment type="caution">
    <text evidence="1">The sequence shown here is derived from an EMBL/GenBank/DDBJ whole genome shotgun (WGS) entry which is preliminary data.</text>
</comment>
<proteinExistence type="predicted"/>
<dbReference type="Pfam" id="PF13238">
    <property type="entry name" value="AAA_18"/>
    <property type="match status" value="1"/>
</dbReference>
<evidence type="ECO:0000313" key="1">
    <source>
        <dbReference type="EMBL" id="EQD54429.1"/>
    </source>
</evidence>
<dbReference type="Gene3D" id="3.40.50.300">
    <property type="entry name" value="P-loop containing nucleotide triphosphate hydrolases"/>
    <property type="match status" value="1"/>
</dbReference>
<keyword evidence="1" id="KW-0808">Transferase</keyword>
<accession>T1BM98</accession>
<sequence>MTWNVALSGTPGSGKTRVAHELDGDPASIEVGPLAAKFGAAIRTRRGWTVDLPKLRRALRARGTTEAVWVGHLAHLLPVRAAIVLRCHPRRLLARLERSGRPLGRRLREENA</sequence>
<dbReference type="GO" id="GO:0016301">
    <property type="term" value="F:kinase activity"/>
    <property type="evidence" value="ECO:0007669"/>
    <property type="project" value="UniProtKB-KW"/>
</dbReference>
<gene>
    <name evidence="1" type="ORF">B2A_06014</name>
</gene>
<reference evidence="1" key="1">
    <citation type="submission" date="2013-08" db="EMBL/GenBank/DDBJ databases">
        <authorList>
            <person name="Mendez C."/>
            <person name="Richter M."/>
            <person name="Ferrer M."/>
            <person name="Sanchez J."/>
        </authorList>
    </citation>
    <scope>NUCLEOTIDE SEQUENCE</scope>
</reference>
<reference evidence="1" key="2">
    <citation type="journal article" date="2014" name="ISME J.">
        <title>Microbial stratification in low pH oxic and suboxic macroscopic growths along an acid mine drainage.</title>
        <authorList>
            <person name="Mendez-Garcia C."/>
            <person name="Mesa V."/>
            <person name="Sprenger R.R."/>
            <person name="Richter M."/>
            <person name="Diez M.S."/>
            <person name="Solano J."/>
            <person name="Bargiela R."/>
            <person name="Golyshina O.V."/>
            <person name="Manteca A."/>
            <person name="Ramos J.L."/>
            <person name="Gallego J.R."/>
            <person name="Llorente I."/>
            <person name="Martins Dos Santos V.A."/>
            <person name="Jensen O.N."/>
            <person name="Pelaez A.I."/>
            <person name="Sanchez J."/>
            <person name="Ferrer M."/>
        </authorList>
    </citation>
    <scope>NUCLEOTIDE SEQUENCE</scope>
</reference>
<dbReference type="EMBL" id="AUZZ01004216">
    <property type="protein sequence ID" value="EQD54429.1"/>
    <property type="molecule type" value="Genomic_DNA"/>
</dbReference>
<feature type="non-terminal residue" evidence="1">
    <location>
        <position position="112"/>
    </location>
</feature>
<name>T1BM98_9ZZZZ</name>
<organism evidence="1">
    <name type="scientific">mine drainage metagenome</name>
    <dbReference type="NCBI Taxonomy" id="410659"/>
    <lineage>
        <taxon>unclassified sequences</taxon>
        <taxon>metagenomes</taxon>
        <taxon>ecological metagenomes</taxon>
    </lineage>
</organism>
<dbReference type="SUPFAM" id="SSF52540">
    <property type="entry name" value="P-loop containing nucleoside triphosphate hydrolases"/>
    <property type="match status" value="1"/>
</dbReference>
<keyword evidence="1" id="KW-0418">Kinase</keyword>
<dbReference type="AlphaFoldDB" id="T1BM98"/>
<dbReference type="InterPro" id="IPR027417">
    <property type="entry name" value="P-loop_NTPase"/>
</dbReference>
<protein>
    <submittedName>
        <fullName evidence="1">Adenylate kinase</fullName>
    </submittedName>
</protein>